<dbReference type="PANTHER" id="PTHR31601">
    <property type="entry name" value="28S RIBOSOMAL PROTEIN S36, MITOCHONDRIAL"/>
    <property type="match status" value="1"/>
</dbReference>
<gene>
    <name evidence="5" type="ORF">DOTSEDRAFT_67284</name>
</gene>
<feature type="compositionally biased region" description="Gly residues" evidence="4">
    <location>
        <begin position="73"/>
        <end position="83"/>
    </location>
</feature>
<dbReference type="EMBL" id="KB446547">
    <property type="protein sequence ID" value="EME38541.1"/>
    <property type="molecule type" value="Genomic_DNA"/>
</dbReference>
<dbReference type="GO" id="GO:0006103">
    <property type="term" value="P:2-oxoglutarate metabolic process"/>
    <property type="evidence" value="ECO:0007669"/>
    <property type="project" value="InterPro"/>
</dbReference>
<proteinExistence type="inferred from homology"/>
<evidence type="ECO:0000256" key="1">
    <source>
        <dbReference type="ARBA" id="ARBA00004173"/>
    </source>
</evidence>
<organism evidence="5 6">
    <name type="scientific">Dothistroma septosporum (strain NZE10 / CBS 128990)</name>
    <name type="common">Red band needle blight fungus</name>
    <name type="synonym">Mycosphaerella pini</name>
    <dbReference type="NCBI Taxonomy" id="675120"/>
    <lineage>
        <taxon>Eukaryota</taxon>
        <taxon>Fungi</taxon>
        <taxon>Dikarya</taxon>
        <taxon>Ascomycota</taxon>
        <taxon>Pezizomycotina</taxon>
        <taxon>Dothideomycetes</taxon>
        <taxon>Dothideomycetidae</taxon>
        <taxon>Mycosphaerellales</taxon>
        <taxon>Mycosphaerellaceae</taxon>
        <taxon>Dothistroma</taxon>
    </lineage>
</organism>
<dbReference type="AlphaFoldDB" id="N1PC07"/>
<evidence type="ECO:0000256" key="2">
    <source>
        <dbReference type="ARBA" id="ARBA00023128"/>
    </source>
</evidence>
<dbReference type="GO" id="GO:0005739">
    <property type="term" value="C:mitochondrion"/>
    <property type="evidence" value="ECO:0007669"/>
    <property type="project" value="UniProtKB-SubCell"/>
</dbReference>
<dbReference type="Proteomes" id="UP000016933">
    <property type="component" value="Unassembled WGS sequence"/>
</dbReference>
<evidence type="ECO:0000313" key="6">
    <source>
        <dbReference type="Proteomes" id="UP000016933"/>
    </source>
</evidence>
<protein>
    <submittedName>
        <fullName evidence="5">Uncharacterized protein</fullName>
    </submittedName>
</protein>
<name>N1PC07_DOTSN</name>
<dbReference type="eggNOG" id="KOG3178">
    <property type="taxonomic scope" value="Eukaryota"/>
</dbReference>
<comment type="similarity">
    <text evidence="3">Belongs to the alpha-ketoglutarate dehydrogenase component 4 family.</text>
</comment>
<dbReference type="Pfam" id="PF10937">
    <property type="entry name" value="Kgd4-YMR31"/>
    <property type="match status" value="1"/>
</dbReference>
<reference evidence="5 6" key="2">
    <citation type="journal article" date="2012" name="PLoS Pathog.">
        <title>Diverse lifestyles and strategies of plant pathogenesis encoded in the genomes of eighteen Dothideomycetes fungi.</title>
        <authorList>
            <person name="Ohm R.A."/>
            <person name="Feau N."/>
            <person name="Henrissat B."/>
            <person name="Schoch C.L."/>
            <person name="Horwitz B.A."/>
            <person name="Barry K.W."/>
            <person name="Condon B.J."/>
            <person name="Copeland A.C."/>
            <person name="Dhillon B."/>
            <person name="Glaser F."/>
            <person name="Hesse C.N."/>
            <person name="Kosti I."/>
            <person name="LaButti K."/>
            <person name="Lindquist E.A."/>
            <person name="Lucas S."/>
            <person name="Salamov A.A."/>
            <person name="Bradshaw R.E."/>
            <person name="Ciuffetti L."/>
            <person name="Hamelin R.C."/>
            <person name="Kema G.H.J."/>
            <person name="Lawrence C."/>
            <person name="Scott J.A."/>
            <person name="Spatafora J.W."/>
            <person name="Turgeon B.G."/>
            <person name="de Wit P.J.G.M."/>
            <person name="Zhong S."/>
            <person name="Goodwin S.B."/>
            <person name="Grigoriev I.V."/>
        </authorList>
    </citation>
    <scope>NUCLEOTIDE SEQUENCE [LARGE SCALE GENOMIC DNA]</scope>
    <source>
        <strain evidence="6">NZE10 / CBS 128990</strain>
    </source>
</reference>
<dbReference type="OMA" id="PDSFVTY"/>
<dbReference type="GO" id="GO:0004591">
    <property type="term" value="F:oxoglutarate dehydrogenase (succinyl-transferring) activity"/>
    <property type="evidence" value="ECO:0007669"/>
    <property type="project" value="TreeGrafter"/>
</dbReference>
<sequence length="145" mass="15430">MQATRRLLAQHRQPLIKFIGRRHVPQKVDHAPHVHPAAPSSELPKSFAQYREEATQHGPLKGGQKSSTAPSGGNPGTVGGGGAKPQSPANPYGSIGGKSAREMGPIRAAKGEVLDRNDLPRRFQRVPWSQAEIDAIESGGASMFA</sequence>
<feature type="region of interest" description="Disordered" evidence="4">
    <location>
        <begin position="22"/>
        <end position="113"/>
    </location>
</feature>
<keyword evidence="2" id="KW-0496">Mitochondrion</keyword>
<evidence type="ECO:0000256" key="3">
    <source>
        <dbReference type="ARBA" id="ARBA00043970"/>
    </source>
</evidence>
<dbReference type="OrthoDB" id="6339427at2759"/>
<comment type="subcellular location">
    <subcellularLocation>
        <location evidence="1">Mitochondrion</location>
    </subcellularLocation>
</comment>
<evidence type="ECO:0000256" key="4">
    <source>
        <dbReference type="SAM" id="MobiDB-lite"/>
    </source>
</evidence>
<accession>N1PC07</accession>
<keyword evidence="6" id="KW-1185">Reference proteome</keyword>
<dbReference type="PANTHER" id="PTHR31601:SF2">
    <property type="entry name" value="ALPHA-KETOGLUTARATE DEHYDROGENASE COMPONENT 4"/>
    <property type="match status" value="1"/>
</dbReference>
<dbReference type="InterPro" id="IPR020373">
    <property type="entry name" value="Kgd4/YMR-31"/>
</dbReference>
<dbReference type="HOGENOM" id="CLU_129439_1_0_1"/>
<evidence type="ECO:0000313" key="5">
    <source>
        <dbReference type="EMBL" id="EME38541.1"/>
    </source>
</evidence>
<reference evidence="6" key="1">
    <citation type="journal article" date="2012" name="PLoS Genet.">
        <title>The genomes of the fungal plant pathogens Cladosporium fulvum and Dothistroma septosporum reveal adaptation to different hosts and lifestyles but also signatures of common ancestry.</title>
        <authorList>
            <person name="de Wit P.J.G.M."/>
            <person name="van der Burgt A."/>
            <person name="Oekmen B."/>
            <person name="Stergiopoulos I."/>
            <person name="Abd-Elsalam K.A."/>
            <person name="Aerts A.L."/>
            <person name="Bahkali A.H."/>
            <person name="Beenen H.G."/>
            <person name="Chettri P."/>
            <person name="Cox M.P."/>
            <person name="Datema E."/>
            <person name="de Vries R.P."/>
            <person name="Dhillon B."/>
            <person name="Ganley A.R."/>
            <person name="Griffiths S.A."/>
            <person name="Guo Y."/>
            <person name="Hamelin R.C."/>
            <person name="Henrissat B."/>
            <person name="Kabir M.S."/>
            <person name="Jashni M.K."/>
            <person name="Kema G."/>
            <person name="Klaubauf S."/>
            <person name="Lapidus A."/>
            <person name="Levasseur A."/>
            <person name="Lindquist E."/>
            <person name="Mehrabi R."/>
            <person name="Ohm R.A."/>
            <person name="Owen T.J."/>
            <person name="Salamov A."/>
            <person name="Schwelm A."/>
            <person name="Schijlen E."/>
            <person name="Sun H."/>
            <person name="van den Burg H.A."/>
            <person name="van Ham R.C.H.J."/>
            <person name="Zhang S."/>
            <person name="Goodwin S.B."/>
            <person name="Grigoriev I.V."/>
            <person name="Collemare J."/>
            <person name="Bradshaw R.E."/>
        </authorList>
    </citation>
    <scope>NUCLEOTIDE SEQUENCE [LARGE SCALE GENOMIC DNA]</scope>
    <source>
        <strain evidence="6">NZE10 / CBS 128990</strain>
    </source>
</reference>
<dbReference type="STRING" id="675120.N1PC07"/>